<dbReference type="PANTHER" id="PTHR42721:SF3">
    <property type="entry name" value="BETA-D-XYLOSIDASE 5-RELATED"/>
    <property type="match status" value="1"/>
</dbReference>
<evidence type="ECO:0000313" key="4">
    <source>
        <dbReference type="EMBL" id="GAA3496925.1"/>
    </source>
</evidence>
<evidence type="ECO:0000313" key="5">
    <source>
        <dbReference type="Proteomes" id="UP001501455"/>
    </source>
</evidence>
<feature type="region of interest" description="Disordered" evidence="3">
    <location>
        <begin position="98"/>
        <end position="119"/>
    </location>
</feature>
<dbReference type="Proteomes" id="UP001501455">
    <property type="component" value="Unassembled WGS sequence"/>
</dbReference>
<comment type="similarity">
    <text evidence="1">Belongs to the glycosyl hydrolase 3 family.</text>
</comment>
<dbReference type="PANTHER" id="PTHR42721">
    <property type="entry name" value="SUGAR HYDROLASE-RELATED"/>
    <property type="match status" value="1"/>
</dbReference>
<sequence length="168" mass="18272">MCRPYLREQLRTWTGEELLVCSDAGAPSNLVDSEHYFATHEEATAAALRAGVDSFTDHGTDSSVIVARIKGALEQGPVDRGGRRHGGPAAALRAVPARRVRPRAGPVRRVSGPSTPPEHRALAQETAEQAVVLLKNDGLLPARPRAARDRRGRAARRRVQARLVQRQP</sequence>
<dbReference type="Gene3D" id="3.20.20.300">
    <property type="entry name" value="Glycoside hydrolase, family 3, N-terminal domain"/>
    <property type="match status" value="1"/>
</dbReference>
<evidence type="ECO:0000256" key="1">
    <source>
        <dbReference type="ARBA" id="ARBA00005336"/>
    </source>
</evidence>
<comment type="caution">
    <text evidence="4">The sequence shown here is derived from an EMBL/GenBank/DDBJ whole genome shotgun (WGS) entry which is preliminary data.</text>
</comment>
<keyword evidence="2" id="KW-0378">Hydrolase</keyword>
<feature type="region of interest" description="Disordered" evidence="3">
    <location>
        <begin position="142"/>
        <end position="168"/>
    </location>
</feature>
<evidence type="ECO:0000256" key="3">
    <source>
        <dbReference type="SAM" id="MobiDB-lite"/>
    </source>
</evidence>
<reference evidence="5" key="1">
    <citation type="journal article" date="2019" name="Int. J. Syst. Evol. Microbiol.">
        <title>The Global Catalogue of Microorganisms (GCM) 10K type strain sequencing project: providing services to taxonomists for standard genome sequencing and annotation.</title>
        <authorList>
            <consortium name="The Broad Institute Genomics Platform"/>
            <consortium name="The Broad Institute Genome Sequencing Center for Infectious Disease"/>
            <person name="Wu L."/>
            <person name="Ma J."/>
        </authorList>
    </citation>
    <scope>NUCLEOTIDE SEQUENCE [LARGE SCALE GENOMIC DNA]</scope>
    <source>
        <strain evidence="5">JCM 4816</strain>
    </source>
</reference>
<protein>
    <submittedName>
        <fullName evidence="4">Uncharacterized protein</fullName>
    </submittedName>
</protein>
<dbReference type="SUPFAM" id="SSF51445">
    <property type="entry name" value="(Trans)glycosidases"/>
    <property type="match status" value="1"/>
</dbReference>
<organism evidence="4 5">
    <name type="scientific">Streptomyces prasinosporus</name>
    <dbReference type="NCBI Taxonomy" id="68256"/>
    <lineage>
        <taxon>Bacteria</taxon>
        <taxon>Bacillati</taxon>
        <taxon>Actinomycetota</taxon>
        <taxon>Actinomycetes</taxon>
        <taxon>Kitasatosporales</taxon>
        <taxon>Streptomycetaceae</taxon>
        <taxon>Streptomyces</taxon>
        <taxon>Streptomyces albogriseolus group</taxon>
    </lineage>
</organism>
<dbReference type="InterPro" id="IPR036962">
    <property type="entry name" value="Glyco_hydro_3_N_sf"/>
</dbReference>
<keyword evidence="5" id="KW-1185">Reference proteome</keyword>
<dbReference type="InterPro" id="IPR017853">
    <property type="entry name" value="GH"/>
</dbReference>
<feature type="compositionally biased region" description="Low complexity" evidence="3">
    <location>
        <begin position="103"/>
        <end position="113"/>
    </location>
</feature>
<dbReference type="Gene3D" id="3.40.50.1700">
    <property type="entry name" value="Glycoside hydrolase family 3 C-terminal domain"/>
    <property type="match status" value="1"/>
</dbReference>
<dbReference type="EMBL" id="BAAAXF010000026">
    <property type="protein sequence ID" value="GAA3496925.1"/>
    <property type="molecule type" value="Genomic_DNA"/>
</dbReference>
<dbReference type="InterPro" id="IPR036881">
    <property type="entry name" value="Glyco_hydro_3_C_sf"/>
</dbReference>
<feature type="compositionally biased region" description="Basic residues" evidence="3">
    <location>
        <begin position="148"/>
        <end position="160"/>
    </location>
</feature>
<dbReference type="InterPro" id="IPR044993">
    <property type="entry name" value="BXL"/>
</dbReference>
<proteinExistence type="inferred from homology"/>
<name>A0ABP6TQ75_9ACTN</name>
<accession>A0ABP6TQ75</accession>
<gene>
    <name evidence="4" type="ORF">GCM10019016_040260</name>
</gene>
<evidence type="ECO:0000256" key="2">
    <source>
        <dbReference type="ARBA" id="ARBA00022801"/>
    </source>
</evidence>